<dbReference type="InterPro" id="IPR004358">
    <property type="entry name" value="Sig_transdc_His_kin-like_C"/>
</dbReference>
<evidence type="ECO:0000256" key="7">
    <source>
        <dbReference type="ARBA" id="ARBA00022777"/>
    </source>
</evidence>
<keyword evidence="9" id="KW-0902">Two-component regulatory system</keyword>
<evidence type="ECO:0000256" key="5">
    <source>
        <dbReference type="ARBA" id="ARBA00022679"/>
    </source>
</evidence>
<dbReference type="EMBL" id="AP021875">
    <property type="protein sequence ID" value="BBO76864.1"/>
    <property type="molecule type" value="Genomic_DNA"/>
</dbReference>
<evidence type="ECO:0000256" key="10">
    <source>
        <dbReference type="PROSITE-ProRule" id="PRU00169"/>
    </source>
</evidence>
<dbReference type="PROSITE" id="PS50109">
    <property type="entry name" value="HIS_KIN"/>
    <property type="match status" value="1"/>
</dbReference>
<evidence type="ECO:0000259" key="13">
    <source>
        <dbReference type="PROSITE" id="PS50109"/>
    </source>
</evidence>
<dbReference type="Pfam" id="PF02518">
    <property type="entry name" value="HATPase_c"/>
    <property type="match status" value="1"/>
</dbReference>
<dbReference type="RefSeq" id="WP_155305668.1">
    <property type="nucleotide sequence ID" value="NZ_AP021875.1"/>
</dbReference>
<dbReference type="InterPro" id="IPR013767">
    <property type="entry name" value="PAS_fold"/>
</dbReference>
<dbReference type="InterPro" id="IPR001789">
    <property type="entry name" value="Sig_transdc_resp-reg_receiver"/>
</dbReference>
<dbReference type="InterPro" id="IPR035965">
    <property type="entry name" value="PAS-like_dom_sf"/>
</dbReference>
<accession>A0A5K7ZEP0</accession>
<feature type="domain" description="PAS" evidence="15">
    <location>
        <begin position="323"/>
        <end position="366"/>
    </location>
</feature>
<proteinExistence type="predicted"/>
<dbReference type="Pfam" id="PF00072">
    <property type="entry name" value="Response_reg"/>
    <property type="match status" value="1"/>
</dbReference>
<evidence type="ECO:0000259" key="16">
    <source>
        <dbReference type="PROSITE" id="PS50885"/>
    </source>
</evidence>
<feature type="transmembrane region" description="Helical" evidence="12">
    <location>
        <begin position="6"/>
        <end position="25"/>
    </location>
</feature>
<dbReference type="SMART" id="SM00388">
    <property type="entry name" value="HisKA"/>
    <property type="match status" value="1"/>
</dbReference>
<comment type="catalytic activity">
    <reaction evidence="1">
        <text>ATP + protein L-histidine = ADP + protein N-phospho-L-histidine.</text>
        <dbReference type="EC" id="2.7.13.3"/>
    </reaction>
</comment>
<feature type="transmembrane region" description="Helical" evidence="12">
    <location>
        <begin position="215"/>
        <end position="237"/>
    </location>
</feature>
<dbReference type="InterPro" id="IPR036097">
    <property type="entry name" value="HisK_dim/P_sf"/>
</dbReference>
<dbReference type="PROSITE" id="PS50112">
    <property type="entry name" value="PAS"/>
    <property type="match status" value="1"/>
</dbReference>
<dbReference type="Proteomes" id="UP000427769">
    <property type="component" value="Chromosome"/>
</dbReference>
<dbReference type="CDD" id="cd00156">
    <property type="entry name" value="REC"/>
    <property type="match status" value="1"/>
</dbReference>
<evidence type="ECO:0000256" key="9">
    <source>
        <dbReference type="ARBA" id="ARBA00023012"/>
    </source>
</evidence>
<feature type="domain" description="Histidine kinase" evidence="13">
    <location>
        <begin position="465"/>
        <end position="692"/>
    </location>
</feature>
<gene>
    <name evidence="17" type="ORF">DSCW_42810</name>
</gene>
<protein>
    <recommendedName>
        <fullName evidence="3">histidine kinase</fullName>
        <ecNumber evidence="3">2.7.13.3</ecNumber>
    </recommendedName>
</protein>
<keyword evidence="8" id="KW-0067">ATP-binding</keyword>
<evidence type="ECO:0000313" key="18">
    <source>
        <dbReference type="Proteomes" id="UP000427769"/>
    </source>
</evidence>
<feature type="coiled-coil region" evidence="11">
    <location>
        <begin position="289"/>
        <end position="323"/>
    </location>
</feature>
<dbReference type="InterPro" id="IPR011006">
    <property type="entry name" value="CheY-like_superfamily"/>
</dbReference>
<dbReference type="SUPFAM" id="SSF158472">
    <property type="entry name" value="HAMP domain-like"/>
    <property type="match status" value="1"/>
</dbReference>
<evidence type="ECO:0000256" key="12">
    <source>
        <dbReference type="SAM" id="Phobius"/>
    </source>
</evidence>
<organism evidence="17 18">
    <name type="scientific">Desulfosarcina widdelii</name>
    <dbReference type="NCBI Taxonomy" id="947919"/>
    <lineage>
        <taxon>Bacteria</taxon>
        <taxon>Pseudomonadati</taxon>
        <taxon>Thermodesulfobacteriota</taxon>
        <taxon>Desulfobacteria</taxon>
        <taxon>Desulfobacterales</taxon>
        <taxon>Desulfosarcinaceae</taxon>
        <taxon>Desulfosarcina</taxon>
    </lineage>
</organism>
<evidence type="ECO:0000259" key="14">
    <source>
        <dbReference type="PROSITE" id="PS50110"/>
    </source>
</evidence>
<evidence type="ECO:0000313" key="17">
    <source>
        <dbReference type="EMBL" id="BBO76864.1"/>
    </source>
</evidence>
<dbReference type="InterPro" id="IPR005467">
    <property type="entry name" value="His_kinase_dom"/>
</dbReference>
<dbReference type="InterPro" id="IPR003660">
    <property type="entry name" value="HAMP_dom"/>
</dbReference>
<dbReference type="PANTHER" id="PTHR43065:SF42">
    <property type="entry name" value="TWO-COMPONENT SENSOR PPRA"/>
    <property type="match status" value="1"/>
</dbReference>
<dbReference type="Gene3D" id="3.30.565.10">
    <property type="entry name" value="Histidine kinase-like ATPase, C-terminal domain"/>
    <property type="match status" value="1"/>
</dbReference>
<dbReference type="SMART" id="SM00091">
    <property type="entry name" value="PAS"/>
    <property type="match status" value="1"/>
</dbReference>
<keyword evidence="5" id="KW-0808">Transferase</keyword>
<feature type="domain" description="HAMP" evidence="16">
    <location>
        <begin position="235"/>
        <end position="290"/>
    </location>
</feature>
<dbReference type="Pfam" id="PF00989">
    <property type="entry name" value="PAS"/>
    <property type="match status" value="1"/>
</dbReference>
<dbReference type="PANTHER" id="PTHR43065">
    <property type="entry name" value="SENSOR HISTIDINE KINASE"/>
    <property type="match status" value="1"/>
</dbReference>
<dbReference type="PROSITE" id="PS50885">
    <property type="entry name" value="HAMP"/>
    <property type="match status" value="1"/>
</dbReference>
<evidence type="ECO:0000256" key="4">
    <source>
        <dbReference type="ARBA" id="ARBA00022553"/>
    </source>
</evidence>
<dbReference type="InterPro" id="IPR003661">
    <property type="entry name" value="HisK_dim/P_dom"/>
</dbReference>
<dbReference type="GO" id="GO:0016020">
    <property type="term" value="C:membrane"/>
    <property type="evidence" value="ECO:0007669"/>
    <property type="project" value="UniProtKB-SubCell"/>
</dbReference>
<keyword evidence="7 17" id="KW-0418">Kinase</keyword>
<dbReference type="PRINTS" id="PR00344">
    <property type="entry name" value="BCTRLSENSOR"/>
</dbReference>
<dbReference type="NCBIfam" id="TIGR00229">
    <property type="entry name" value="sensory_box"/>
    <property type="match status" value="1"/>
</dbReference>
<dbReference type="Gene3D" id="6.10.340.10">
    <property type="match status" value="1"/>
</dbReference>
<keyword evidence="18" id="KW-1185">Reference proteome</keyword>
<dbReference type="GO" id="GO:0006355">
    <property type="term" value="P:regulation of DNA-templated transcription"/>
    <property type="evidence" value="ECO:0007669"/>
    <property type="project" value="InterPro"/>
</dbReference>
<evidence type="ECO:0000256" key="8">
    <source>
        <dbReference type="ARBA" id="ARBA00022840"/>
    </source>
</evidence>
<keyword evidence="11" id="KW-0175">Coiled coil</keyword>
<dbReference type="Pfam" id="PF11845">
    <property type="entry name" value="Tll0287-like"/>
    <property type="match status" value="1"/>
</dbReference>
<evidence type="ECO:0000256" key="6">
    <source>
        <dbReference type="ARBA" id="ARBA00022741"/>
    </source>
</evidence>
<dbReference type="SMART" id="SM00304">
    <property type="entry name" value="HAMP"/>
    <property type="match status" value="1"/>
</dbReference>
<feature type="modified residue" description="4-aspartylphosphate" evidence="10">
    <location>
        <position position="762"/>
    </location>
</feature>
<dbReference type="SMART" id="SM00448">
    <property type="entry name" value="REC"/>
    <property type="match status" value="1"/>
</dbReference>
<dbReference type="InterPro" id="IPR021796">
    <property type="entry name" value="Tll0287-like_dom"/>
</dbReference>
<dbReference type="CDD" id="cd06225">
    <property type="entry name" value="HAMP"/>
    <property type="match status" value="1"/>
</dbReference>
<dbReference type="CDD" id="cd00130">
    <property type="entry name" value="PAS"/>
    <property type="match status" value="1"/>
</dbReference>
<dbReference type="InterPro" id="IPR003594">
    <property type="entry name" value="HATPase_dom"/>
</dbReference>
<keyword evidence="12" id="KW-0472">Membrane</keyword>
<keyword evidence="6" id="KW-0547">Nucleotide-binding</keyword>
<name>A0A5K7ZEP0_9BACT</name>
<dbReference type="KEGG" id="dwd:DSCW_42810"/>
<evidence type="ECO:0000256" key="1">
    <source>
        <dbReference type="ARBA" id="ARBA00000085"/>
    </source>
</evidence>
<keyword evidence="12" id="KW-1133">Transmembrane helix</keyword>
<evidence type="ECO:0000259" key="15">
    <source>
        <dbReference type="PROSITE" id="PS50112"/>
    </source>
</evidence>
<dbReference type="Gene3D" id="1.10.287.130">
    <property type="match status" value="1"/>
</dbReference>
<keyword evidence="12" id="KW-0812">Transmembrane</keyword>
<dbReference type="Pfam" id="PF00512">
    <property type="entry name" value="HisKA"/>
    <property type="match status" value="1"/>
</dbReference>
<feature type="domain" description="Response regulatory" evidence="14">
    <location>
        <begin position="713"/>
        <end position="828"/>
    </location>
</feature>
<evidence type="ECO:0000256" key="3">
    <source>
        <dbReference type="ARBA" id="ARBA00012438"/>
    </source>
</evidence>
<reference evidence="17 18" key="1">
    <citation type="submission" date="2019-11" db="EMBL/GenBank/DDBJ databases">
        <title>Comparative genomics of hydrocarbon-degrading Desulfosarcina strains.</title>
        <authorList>
            <person name="Watanabe M."/>
            <person name="Kojima H."/>
            <person name="Fukui M."/>
        </authorList>
    </citation>
    <scope>NUCLEOTIDE SEQUENCE [LARGE SCALE GENOMIC DNA]</scope>
    <source>
        <strain evidence="17 18">PP31</strain>
    </source>
</reference>
<dbReference type="EC" id="2.7.13.3" evidence="3"/>
<dbReference type="PROSITE" id="PS50110">
    <property type="entry name" value="RESPONSE_REGULATORY"/>
    <property type="match status" value="1"/>
</dbReference>
<comment type="subcellular location">
    <subcellularLocation>
        <location evidence="2">Membrane</location>
    </subcellularLocation>
</comment>
<dbReference type="GO" id="GO:0000155">
    <property type="term" value="F:phosphorelay sensor kinase activity"/>
    <property type="evidence" value="ECO:0007669"/>
    <property type="project" value="InterPro"/>
</dbReference>
<dbReference type="SUPFAM" id="SSF52172">
    <property type="entry name" value="CheY-like"/>
    <property type="match status" value="1"/>
</dbReference>
<dbReference type="Pfam" id="PF00672">
    <property type="entry name" value="HAMP"/>
    <property type="match status" value="1"/>
</dbReference>
<dbReference type="SUPFAM" id="SSF55874">
    <property type="entry name" value="ATPase domain of HSP90 chaperone/DNA topoisomerase II/histidine kinase"/>
    <property type="match status" value="1"/>
</dbReference>
<dbReference type="SUPFAM" id="SSF47384">
    <property type="entry name" value="Homodimeric domain of signal transducing histidine kinase"/>
    <property type="match status" value="1"/>
</dbReference>
<evidence type="ECO:0000256" key="11">
    <source>
        <dbReference type="SAM" id="Coils"/>
    </source>
</evidence>
<sequence>MKSLAGKLILSIGIASALLATYLFYETYRMTNQRLEDVVVQQAEMAMQFDLSIRSYVGGIVRPMMYELLGEDEFVPETMSTSFVARSIFEDVRKRFPETIIKFSSDNPRNPVNQAGPEELKVIRYFNENPNVKRWTGQIEIKGRSYLAKFSARRMIPSCLKCHGDPADAPRSLIERYGEKAGFHRPIGEVIGTDTVAVPLSSMTSALWSESIDKFILIGLMVGFFFFVITQIIRLSVTNPLAKISRHMSEAAASDSYRDIAEIRISSKDEIGEVADSFNVLFSKLHGFYDSLEDKVAERTADLKQVNENLMQEMKARKETEASLELTQFIIDHFSDPIFIVQPDAKILFANNAAGKKLGYSLDALMRMTIFEIDSNIAPSAWPAFWQELRVQETVLMESHLEAQSGELVPVDIKANFYKLGQTEYIFMIVHDISDYKKAQVEKNLLEKRLHRALKMEAIGTLAGGVAHDLNNVLSGLVAYPEMILMNLPEDSELKAPLEAIHQSGRKAADIVQELLTLARRGVSRFTPVKMNAIITDYLNSAELAELEKTHPKCHIETRLAPDLLNIMGSEVHLSKTIMNLVINACEAMPDGGTCTLSTHNRYVDRTLEDYDDVEEGDYVLLEVADTGHGISEEDKEKIFEPFYTKKVMGKSGTGLGMTVVWSTVKDHEGFIGIQSEKGSGTTFNLFFPATRKQIDEKESSFVLANHQGAGETILVVDDVLEQRQIAAAILERLGYRPITVAGGEEALEYLSGNPVDLVVLDMIMDPGIDGLETYRRIIEIRPDQKAIIVSGFSESARVKALQRLGAGQYVRKPYTIDKLAETVKSALSE</sequence>
<dbReference type="InterPro" id="IPR000014">
    <property type="entry name" value="PAS"/>
</dbReference>
<dbReference type="CDD" id="cd00082">
    <property type="entry name" value="HisKA"/>
    <property type="match status" value="1"/>
</dbReference>
<dbReference type="GO" id="GO:0005524">
    <property type="term" value="F:ATP binding"/>
    <property type="evidence" value="ECO:0007669"/>
    <property type="project" value="UniProtKB-KW"/>
</dbReference>
<keyword evidence="4 10" id="KW-0597">Phosphoprotein</keyword>
<dbReference type="SUPFAM" id="SSF55785">
    <property type="entry name" value="PYP-like sensor domain (PAS domain)"/>
    <property type="match status" value="1"/>
</dbReference>
<dbReference type="OrthoDB" id="45683at2"/>
<dbReference type="Gene3D" id="3.30.450.20">
    <property type="entry name" value="PAS domain"/>
    <property type="match status" value="1"/>
</dbReference>
<dbReference type="AlphaFoldDB" id="A0A5K7ZEP0"/>
<dbReference type="SMART" id="SM00387">
    <property type="entry name" value="HATPase_c"/>
    <property type="match status" value="1"/>
</dbReference>
<evidence type="ECO:0000256" key="2">
    <source>
        <dbReference type="ARBA" id="ARBA00004370"/>
    </source>
</evidence>
<dbReference type="Gene3D" id="3.40.50.2300">
    <property type="match status" value="1"/>
</dbReference>
<dbReference type="InterPro" id="IPR036890">
    <property type="entry name" value="HATPase_C_sf"/>
</dbReference>